<dbReference type="GO" id="GO:0005634">
    <property type="term" value="C:nucleus"/>
    <property type="evidence" value="ECO:0007669"/>
    <property type="project" value="UniProtKB-SubCell"/>
</dbReference>
<proteinExistence type="predicted"/>
<dbReference type="AlphaFoldDB" id="A0A5N6R290"/>
<accession>A0A5N6R290</accession>
<dbReference type="PANTHER" id="PTHR34269:SF11">
    <property type="entry name" value="B3 DOMAIN PROTEIN"/>
    <property type="match status" value="1"/>
</dbReference>
<dbReference type="OrthoDB" id="1915967at2759"/>
<evidence type="ECO:0000256" key="1">
    <source>
        <dbReference type="ARBA" id="ARBA00004123"/>
    </source>
</evidence>
<keyword evidence="2" id="KW-0805">Transcription regulation</keyword>
<dbReference type="InterPro" id="IPR051442">
    <property type="entry name" value="B3_domain"/>
</dbReference>
<keyword evidence="4" id="KW-0804">Transcription</keyword>
<dbReference type="GO" id="GO:0003677">
    <property type="term" value="F:DNA binding"/>
    <property type="evidence" value="ECO:0007669"/>
    <property type="project" value="UniProtKB-KW"/>
</dbReference>
<gene>
    <name evidence="6" type="ORF">FH972_011927</name>
</gene>
<evidence type="ECO:0000256" key="4">
    <source>
        <dbReference type="ARBA" id="ARBA00023163"/>
    </source>
</evidence>
<reference evidence="6 7" key="1">
    <citation type="submission" date="2019-06" db="EMBL/GenBank/DDBJ databases">
        <title>A chromosomal-level reference genome of Carpinus fangiana (Coryloideae, Betulaceae).</title>
        <authorList>
            <person name="Yang X."/>
            <person name="Wang Z."/>
            <person name="Zhang L."/>
            <person name="Hao G."/>
            <person name="Liu J."/>
            <person name="Yang Y."/>
        </authorList>
    </citation>
    <scope>NUCLEOTIDE SEQUENCE [LARGE SCALE GENOMIC DNA]</scope>
    <source>
        <strain evidence="6">Cfa_2016G</strain>
        <tissue evidence="6">Leaf</tissue>
    </source>
</reference>
<keyword evidence="5" id="KW-0539">Nucleus</keyword>
<comment type="subcellular location">
    <subcellularLocation>
        <location evidence="1">Nucleus</location>
    </subcellularLocation>
</comment>
<evidence type="ECO:0000256" key="3">
    <source>
        <dbReference type="ARBA" id="ARBA00023125"/>
    </source>
</evidence>
<dbReference type="InterPro" id="IPR003340">
    <property type="entry name" value="B3_DNA-bd"/>
</dbReference>
<keyword evidence="3" id="KW-0238">DNA-binding</keyword>
<dbReference type="Gene3D" id="2.40.330.10">
    <property type="entry name" value="DNA-binding pseudobarrel domain"/>
    <property type="match status" value="1"/>
</dbReference>
<evidence type="ECO:0000313" key="7">
    <source>
        <dbReference type="Proteomes" id="UP000327013"/>
    </source>
</evidence>
<dbReference type="Proteomes" id="UP000327013">
    <property type="component" value="Chromosome 5"/>
</dbReference>
<dbReference type="EMBL" id="CM017325">
    <property type="protein sequence ID" value="KAE8055060.1"/>
    <property type="molecule type" value="Genomic_DNA"/>
</dbReference>
<protein>
    <recommendedName>
        <fullName evidence="8">TF-B3 domain-containing protein</fullName>
    </recommendedName>
</protein>
<dbReference type="PANTHER" id="PTHR34269">
    <property type="entry name" value="TRANSCRIPTION FACTOR B3-DOMAIN FAMILY-RELATED"/>
    <property type="match status" value="1"/>
</dbReference>
<dbReference type="InterPro" id="IPR015300">
    <property type="entry name" value="DNA-bd_pseudobarrel_sf"/>
</dbReference>
<sequence>MDRGGFFSLLPSKPISDALRYDGSPSGALWLFCNPRESPSCTISSLSSNENTMVSSCSEDNSERKPVLHDFLGVLGNASEEISSESSTITCCGNKRNEKLNRRNSTVSLDLKLRVDPWVIKKIIQESDIGDLSRLLLATNSVNTHIFTLWDAKSIEKVKNGGVPVAVWDSDTMSEHQLLFKQWASGSYVLIQEWRSAFVNRRRLNKGDEIGLYWDPTNSRFNFTILKRA</sequence>
<evidence type="ECO:0000256" key="2">
    <source>
        <dbReference type="ARBA" id="ARBA00023015"/>
    </source>
</evidence>
<evidence type="ECO:0008006" key="8">
    <source>
        <dbReference type="Google" id="ProtNLM"/>
    </source>
</evidence>
<name>A0A5N6R290_9ROSI</name>
<evidence type="ECO:0000313" key="6">
    <source>
        <dbReference type="EMBL" id="KAE8055060.1"/>
    </source>
</evidence>
<keyword evidence="7" id="KW-1185">Reference proteome</keyword>
<dbReference type="CDD" id="cd10017">
    <property type="entry name" value="B3_DNA"/>
    <property type="match status" value="1"/>
</dbReference>
<evidence type="ECO:0000256" key="5">
    <source>
        <dbReference type="ARBA" id="ARBA00023242"/>
    </source>
</evidence>
<dbReference type="SUPFAM" id="SSF101936">
    <property type="entry name" value="DNA-binding pseudobarrel domain"/>
    <property type="match status" value="1"/>
</dbReference>
<organism evidence="6 7">
    <name type="scientific">Carpinus fangiana</name>
    <dbReference type="NCBI Taxonomy" id="176857"/>
    <lineage>
        <taxon>Eukaryota</taxon>
        <taxon>Viridiplantae</taxon>
        <taxon>Streptophyta</taxon>
        <taxon>Embryophyta</taxon>
        <taxon>Tracheophyta</taxon>
        <taxon>Spermatophyta</taxon>
        <taxon>Magnoliopsida</taxon>
        <taxon>eudicotyledons</taxon>
        <taxon>Gunneridae</taxon>
        <taxon>Pentapetalae</taxon>
        <taxon>rosids</taxon>
        <taxon>fabids</taxon>
        <taxon>Fagales</taxon>
        <taxon>Betulaceae</taxon>
        <taxon>Carpinus</taxon>
    </lineage>
</organism>